<feature type="region of interest" description="Disordered" evidence="1">
    <location>
        <begin position="127"/>
        <end position="161"/>
    </location>
</feature>
<dbReference type="EMBL" id="JAKJXP020000129">
    <property type="protein sequence ID" value="KAK7743739.1"/>
    <property type="molecule type" value="Genomic_DNA"/>
</dbReference>
<dbReference type="Proteomes" id="UP001320420">
    <property type="component" value="Unassembled WGS sequence"/>
</dbReference>
<proteinExistence type="predicted"/>
<protein>
    <submittedName>
        <fullName evidence="2">Uncharacterized protein</fullName>
    </submittedName>
</protein>
<accession>A0AAN9U8S8</accession>
<feature type="region of interest" description="Disordered" evidence="1">
    <location>
        <begin position="560"/>
        <end position="654"/>
    </location>
</feature>
<evidence type="ECO:0000256" key="1">
    <source>
        <dbReference type="SAM" id="MobiDB-lite"/>
    </source>
</evidence>
<feature type="region of interest" description="Disordered" evidence="1">
    <location>
        <begin position="264"/>
        <end position="288"/>
    </location>
</feature>
<feature type="compositionally biased region" description="Acidic residues" evidence="1">
    <location>
        <begin position="560"/>
        <end position="570"/>
    </location>
</feature>
<feature type="region of interest" description="Disordered" evidence="1">
    <location>
        <begin position="83"/>
        <end position="102"/>
    </location>
</feature>
<comment type="caution">
    <text evidence="2">The sequence shown here is derived from an EMBL/GenBank/DDBJ whole genome shotgun (WGS) entry which is preliminary data.</text>
</comment>
<feature type="compositionally biased region" description="Acidic residues" evidence="1">
    <location>
        <begin position="641"/>
        <end position="652"/>
    </location>
</feature>
<dbReference type="AlphaFoldDB" id="A0AAN9U8S8"/>
<feature type="compositionally biased region" description="Acidic residues" evidence="1">
    <location>
        <begin position="588"/>
        <end position="602"/>
    </location>
</feature>
<feature type="compositionally biased region" description="Basic and acidic residues" evidence="1">
    <location>
        <begin position="185"/>
        <end position="209"/>
    </location>
</feature>
<feature type="compositionally biased region" description="Basic and acidic residues" evidence="1">
    <location>
        <begin position="614"/>
        <end position="640"/>
    </location>
</feature>
<feature type="region of interest" description="Disordered" evidence="1">
    <location>
        <begin position="366"/>
        <end position="386"/>
    </location>
</feature>
<sequence>MPRKLVVSRTYPHILPSPSPSTTSFGTGAMALPARPITPTDEPDLYIAAAAAGGSTPYRHSGDDVPSPVCEIRTQFAGAYTKCAEHSGQGGGPAAAGRDEQQELTPPATPIAVGVGHYQYETPHRPLQHAPATASTPATQRESTSSPVGSIESEPESPFTPEFLATTELGPVLALRGCLAQRQRQTREGRRAGKKDDDDDGSVRGHGDGDGNTEDQSFSSNYLDEDSSFMTEKTGLLPSIRSRSSFSSPRKIYKATVVRLSSRFSPPSPLAARKKDVKSNELAPPRNLPYASSRLSLYQSNKENGYVRPMTYKLPNTSSLSLKEKVSGFMPRKLTHSTSWLTLQKKEDNSDLLALNASRSASYISLEPSKDEKESDKPAPPPQLPYSDSIYDLSQYVAPKTETAVPTLRRRDSITSLKGAQPAVGLARLPSTPRSFSSPVPVRVPVSSGPSHQSGFSPLRRHPVQFAPTGQTGTAAKPLLVRKPSLRQLTPPGPTVAPLKVSAAAPLTHPLPQSEWLSTTPSLPETSALRDYQPPLIDLELSPRGGHRLSTIWSVCFDEDNDDDDDDEQEASGSGSGLGLKDHGAADHEDDGCDTATEEVGGDDVNSGKPSKGKGRDTSFHSHDGSGSKEAEGKDKGEDKVPDDDDHNDYDDSIGFWRSSMEESEYEDDAIVETAEVITIGVVRKGMARIVSIRDHSKS</sequence>
<organism evidence="2 3">
    <name type="scientific">Diatrype stigma</name>
    <dbReference type="NCBI Taxonomy" id="117547"/>
    <lineage>
        <taxon>Eukaryota</taxon>
        <taxon>Fungi</taxon>
        <taxon>Dikarya</taxon>
        <taxon>Ascomycota</taxon>
        <taxon>Pezizomycotina</taxon>
        <taxon>Sordariomycetes</taxon>
        <taxon>Xylariomycetidae</taxon>
        <taxon>Xylariales</taxon>
        <taxon>Diatrypaceae</taxon>
        <taxon>Diatrype</taxon>
    </lineage>
</organism>
<reference evidence="2 3" key="1">
    <citation type="submission" date="2024-02" db="EMBL/GenBank/DDBJ databases">
        <title>De novo assembly and annotation of 12 fungi associated with fruit tree decline syndrome in Ontario, Canada.</title>
        <authorList>
            <person name="Sulman M."/>
            <person name="Ellouze W."/>
            <person name="Ilyukhin E."/>
        </authorList>
    </citation>
    <scope>NUCLEOTIDE SEQUENCE [LARGE SCALE GENOMIC DNA]</scope>
    <source>
        <strain evidence="2 3">M11/M66-122</strain>
    </source>
</reference>
<feature type="region of interest" description="Disordered" evidence="1">
    <location>
        <begin position="428"/>
        <end position="455"/>
    </location>
</feature>
<feature type="compositionally biased region" description="Low complexity" evidence="1">
    <location>
        <begin position="430"/>
        <end position="451"/>
    </location>
</feature>
<evidence type="ECO:0000313" key="2">
    <source>
        <dbReference type="EMBL" id="KAK7743739.1"/>
    </source>
</evidence>
<feature type="compositionally biased region" description="Basic and acidic residues" evidence="1">
    <location>
        <begin position="368"/>
        <end position="377"/>
    </location>
</feature>
<evidence type="ECO:0000313" key="3">
    <source>
        <dbReference type="Proteomes" id="UP001320420"/>
    </source>
</evidence>
<feature type="compositionally biased region" description="Polar residues" evidence="1">
    <location>
        <begin position="133"/>
        <end position="148"/>
    </location>
</feature>
<keyword evidence="3" id="KW-1185">Reference proteome</keyword>
<name>A0AAN9U8S8_9PEZI</name>
<feature type="region of interest" description="Disordered" evidence="1">
    <location>
        <begin position="180"/>
        <end position="221"/>
    </location>
</feature>
<gene>
    <name evidence="2" type="ORF">SLS62_010431</name>
</gene>